<name>A0A4S4K637_9AGAM</name>
<evidence type="ECO:0000256" key="1">
    <source>
        <dbReference type="SAM" id="MobiDB-lite"/>
    </source>
</evidence>
<gene>
    <name evidence="2" type="ORF">EW145_g8423</name>
</gene>
<feature type="region of interest" description="Disordered" evidence="1">
    <location>
        <begin position="1"/>
        <end position="185"/>
    </location>
</feature>
<dbReference type="Proteomes" id="UP000308199">
    <property type="component" value="Unassembled WGS sequence"/>
</dbReference>
<comment type="caution">
    <text evidence="2">The sequence shown here is derived from an EMBL/GenBank/DDBJ whole genome shotgun (WGS) entry which is preliminary data.</text>
</comment>
<evidence type="ECO:0000313" key="3">
    <source>
        <dbReference type="Proteomes" id="UP000308199"/>
    </source>
</evidence>
<feature type="compositionally biased region" description="Pro residues" evidence="1">
    <location>
        <begin position="200"/>
        <end position="209"/>
    </location>
</feature>
<feature type="compositionally biased region" description="Low complexity" evidence="1">
    <location>
        <begin position="144"/>
        <end position="155"/>
    </location>
</feature>
<feature type="compositionally biased region" description="Polar residues" evidence="1">
    <location>
        <begin position="15"/>
        <end position="24"/>
    </location>
</feature>
<protein>
    <submittedName>
        <fullName evidence="2">Uncharacterized protein</fullName>
    </submittedName>
</protein>
<feature type="compositionally biased region" description="Basic and acidic residues" evidence="1">
    <location>
        <begin position="94"/>
        <end position="104"/>
    </location>
</feature>
<dbReference type="AlphaFoldDB" id="A0A4S4K637"/>
<feature type="compositionally biased region" description="Basic and acidic residues" evidence="1">
    <location>
        <begin position="160"/>
        <end position="170"/>
    </location>
</feature>
<feature type="region of interest" description="Disordered" evidence="1">
    <location>
        <begin position="190"/>
        <end position="209"/>
    </location>
</feature>
<dbReference type="EMBL" id="SGPK01001349">
    <property type="protein sequence ID" value="THG93246.1"/>
    <property type="molecule type" value="Genomic_DNA"/>
</dbReference>
<proteinExistence type="predicted"/>
<accession>A0A4S4K637</accession>
<reference evidence="2 3" key="1">
    <citation type="submission" date="2019-02" db="EMBL/GenBank/DDBJ databases">
        <title>Genome sequencing of the rare red list fungi Phellinidium pouzarii.</title>
        <authorList>
            <person name="Buettner E."/>
            <person name="Kellner H."/>
        </authorList>
    </citation>
    <scope>NUCLEOTIDE SEQUENCE [LARGE SCALE GENOMIC DNA]</scope>
    <source>
        <strain evidence="2 3">DSM 108285</strain>
    </source>
</reference>
<sequence length="209" mass="23236">MDTSPRSARRMVQPRPQSYASQSPRTHRTRPGIFTRDDIGPRPEPAGASNSAHPNSRFVGQQPHQYEYAHVFMQQQYREQEQLQRLPPSPLRARAHERDLDSKNGEAQTFKADDVLRRRSIPSPRSGYPSRASVGRPHSASPVSTSYSTTRQSSTDAESDDKMDVSRSDAENIGSATASSKRARRTSLYLTIPASASKPASPPPVLFIH</sequence>
<evidence type="ECO:0000313" key="2">
    <source>
        <dbReference type="EMBL" id="THG93246.1"/>
    </source>
</evidence>
<keyword evidence="3" id="KW-1185">Reference proteome</keyword>
<organism evidence="2 3">
    <name type="scientific">Phellinidium pouzarii</name>
    <dbReference type="NCBI Taxonomy" id="167371"/>
    <lineage>
        <taxon>Eukaryota</taxon>
        <taxon>Fungi</taxon>
        <taxon>Dikarya</taxon>
        <taxon>Basidiomycota</taxon>
        <taxon>Agaricomycotina</taxon>
        <taxon>Agaricomycetes</taxon>
        <taxon>Hymenochaetales</taxon>
        <taxon>Hymenochaetaceae</taxon>
        <taxon>Phellinidium</taxon>
    </lineage>
</organism>
<feature type="compositionally biased region" description="Polar residues" evidence="1">
    <location>
        <begin position="48"/>
        <end position="64"/>
    </location>
</feature>